<accession>A0A0A8B998</accession>
<evidence type="ECO:0000313" key="6">
    <source>
        <dbReference type="Proteomes" id="UP000031121"/>
    </source>
</evidence>
<comment type="similarity">
    <text evidence="1">Belongs to the 'phage' integrase family.</text>
</comment>
<dbReference type="Gene3D" id="1.10.150.130">
    <property type="match status" value="1"/>
</dbReference>
<dbReference type="Pfam" id="PF00589">
    <property type="entry name" value="Phage_integrase"/>
    <property type="match status" value="1"/>
</dbReference>
<dbReference type="KEGG" id="cbac:JI75_02365"/>
<evidence type="ECO:0000256" key="1">
    <source>
        <dbReference type="ARBA" id="ARBA00008857"/>
    </source>
</evidence>
<proteinExistence type="inferred from homology"/>
<dbReference type="EMBL" id="CP009302">
    <property type="protein sequence ID" value="AJC11692.1"/>
    <property type="molecule type" value="Genomic_DNA"/>
</dbReference>
<sequence length="366" mass="40652">MPKSRFGHIRRLGPDYYQAFWVENDRKRSKRIHGSIDDAERFLASVQVGTRGAMPSTTLSDYWCLVVRPSCDGLETRTKQGYDALWAKRVGPILGNREVSTICREDVQQAIDAIEAPGTQRAAFRLLRKILNRAVSDGVAARNPCDRYIEFRTLTRTEKRLLRAAEVKPWLDSLSGCRYLPTILAELGAGLRVEEACALDWEDVAFAEHRGRKYCAVRVDKAIVTVKGGSEMKAPKTAMSQRVAVMGDPFASLMEQLRAEGPIVATNGTRTQPATITRNFKLWCQRHEVEYIQPKNLRSTFATLHGEAGSPDSLVSLAMGHADGTTRGTHYQASTEAGMMAIADCLSDYICGQSTAKVPVFFDFGK</sequence>
<keyword evidence="3" id="KW-0233">DNA recombination</keyword>
<dbReference type="Proteomes" id="UP000031121">
    <property type="component" value="Chromosome"/>
</dbReference>
<evidence type="ECO:0000256" key="3">
    <source>
        <dbReference type="ARBA" id="ARBA00023172"/>
    </source>
</evidence>
<dbReference type="PANTHER" id="PTHR30349">
    <property type="entry name" value="PHAGE INTEGRASE-RELATED"/>
    <property type="match status" value="1"/>
</dbReference>
<evidence type="ECO:0000259" key="4">
    <source>
        <dbReference type="PROSITE" id="PS51898"/>
    </source>
</evidence>
<protein>
    <recommendedName>
        <fullName evidence="4">Tyr recombinase domain-containing protein</fullName>
    </recommendedName>
</protein>
<feature type="domain" description="Tyr recombinase" evidence="4">
    <location>
        <begin position="156"/>
        <end position="344"/>
    </location>
</feature>
<dbReference type="InterPro" id="IPR010998">
    <property type="entry name" value="Integrase_recombinase_N"/>
</dbReference>
<dbReference type="Gene3D" id="1.10.443.10">
    <property type="entry name" value="Intergrase catalytic core"/>
    <property type="match status" value="1"/>
</dbReference>
<reference evidence="5 6" key="2">
    <citation type="journal article" date="2015" name="Genome Announc.">
        <title>Complete Genome Sequence of Coriobacteriaceae Strain 68-1-3, a Novel Mucus-Degrading Isolate from the Swine Intestinal Tract.</title>
        <authorList>
            <person name="Looft T."/>
            <person name="Bayles D.O."/>
            <person name="Alt D.P."/>
            <person name="Stanton T.B."/>
        </authorList>
    </citation>
    <scope>NUCLEOTIDE SEQUENCE [LARGE SCALE GENOMIC DNA]</scope>
    <source>
        <strain evidence="5 6">68-1-3</strain>
    </source>
</reference>
<dbReference type="GO" id="GO:0015074">
    <property type="term" value="P:DNA integration"/>
    <property type="evidence" value="ECO:0007669"/>
    <property type="project" value="InterPro"/>
</dbReference>
<dbReference type="STRING" id="1531429.JI75_02365"/>
<dbReference type="AlphaFoldDB" id="A0A0A8B998"/>
<gene>
    <name evidence="5" type="ORF">JI75_02365</name>
</gene>
<reference evidence="6" key="1">
    <citation type="submission" date="2014-08" db="EMBL/GenBank/DDBJ databases">
        <title>Coriobacteriaceae sp. complete genome.</title>
        <authorList>
            <person name="Looft T."/>
            <person name="Bayles D.O."/>
            <person name="Stanton T.B."/>
        </authorList>
    </citation>
    <scope>NUCLEOTIDE SEQUENCE [LARGE SCALE GENOMIC DNA]</scope>
    <source>
        <strain evidence="6">68-1-3</strain>
    </source>
</reference>
<dbReference type="InterPro" id="IPR011010">
    <property type="entry name" value="DNA_brk_join_enz"/>
</dbReference>
<dbReference type="InterPro" id="IPR002104">
    <property type="entry name" value="Integrase_catalytic"/>
</dbReference>
<keyword evidence="2" id="KW-0238">DNA-binding</keyword>
<dbReference type="PANTHER" id="PTHR30349:SF64">
    <property type="entry name" value="PROPHAGE INTEGRASE INTD-RELATED"/>
    <property type="match status" value="1"/>
</dbReference>
<dbReference type="GO" id="GO:0006310">
    <property type="term" value="P:DNA recombination"/>
    <property type="evidence" value="ECO:0007669"/>
    <property type="project" value="UniProtKB-KW"/>
</dbReference>
<evidence type="ECO:0000256" key="2">
    <source>
        <dbReference type="ARBA" id="ARBA00023125"/>
    </source>
</evidence>
<name>A0A0A8B998_9ACTN</name>
<dbReference type="GO" id="GO:0003677">
    <property type="term" value="F:DNA binding"/>
    <property type="evidence" value="ECO:0007669"/>
    <property type="project" value="UniProtKB-KW"/>
</dbReference>
<dbReference type="InterPro" id="IPR013762">
    <property type="entry name" value="Integrase-like_cat_sf"/>
</dbReference>
<organism evidence="5 6">
    <name type="scientific">Berryella intestinalis</name>
    <dbReference type="NCBI Taxonomy" id="1531429"/>
    <lineage>
        <taxon>Bacteria</taxon>
        <taxon>Bacillati</taxon>
        <taxon>Actinomycetota</taxon>
        <taxon>Coriobacteriia</taxon>
        <taxon>Eggerthellales</taxon>
        <taxon>Eggerthellaceae</taxon>
        <taxon>Berryella</taxon>
    </lineage>
</organism>
<dbReference type="InterPro" id="IPR050090">
    <property type="entry name" value="Tyrosine_recombinase_XerCD"/>
</dbReference>
<dbReference type="RefSeq" id="WP_039688430.1">
    <property type="nucleotide sequence ID" value="NZ_CP009302.1"/>
</dbReference>
<dbReference type="PROSITE" id="PS51898">
    <property type="entry name" value="TYR_RECOMBINASE"/>
    <property type="match status" value="1"/>
</dbReference>
<dbReference type="SUPFAM" id="SSF56349">
    <property type="entry name" value="DNA breaking-rejoining enzymes"/>
    <property type="match status" value="1"/>
</dbReference>
<dbReference type="OrthoDB" id="148546at2"/>
<evidence type="ECO:0000313" key="5">
    <source>
        <dbReference type="EMBL" id="AJC11692.1"/>
    </source>
</evidence>
<keyword evidence="6" id="KW-1185">Reference proteome</keyword>
<dbReference type="HOGENOM" id="CLU_755886_0_0_11"/>